<dbReference type="InterPro" id="IPR035965">
    <property type="entry name" value="PAS-like_dom_sf"/>
</dbReference>
<dbReference type="KEGG" id="span:AWL63_01880"/>
<feature type="transmembrane region" description="Helical" evidence="9">
    <location>
        <begin position="72"/>
        <end position="93"/>
    </location>
</feature>
<dbReference type="SMART" id="SM00388">
    <property type="entry name" value="HisKA"/>
    <property type="match status" value="1"/>
</dbReference>
<proteinExistence type="predicted"/>
<feature type="transmembrane region" description="Helical" evidence="9">
    <location>
        <begin position="50"/>
        <end position="66"/>
    </location>
</feature>
<dbReference type="InterPro" id="IPR013767">
    <property type="entry name" value="PAS_fold"/>
</dbReference>
<dbReference type="InterPro" id="IPR036890">
    <property type="entry name" value="HATPase_C_sf"/>
</dbReference>
<evidence type="ECO:0000256" key="4">
    <source>
        <dbReference type="ARBA" id="ARBA00022679"/>
    </source>
</evidence>
<dbReference type="SUPFAM" id="SSF47384">
    <property type="entry name" value="Homodimeric domain of signal transducing histidine kinase"/>
    <property type="match status" value="1"/>
</dbReference>
<dbReference type="SUPFAM" id="SSF55785">
    <property type="entry name" value="PYP-like sensor domain (PAS domain)"/>
    <property type="match status" value="3"/>
</dbReference>
<organism evidence="13 14">
    <name type="scientific">Sphingomonas panacis</name>
    <dbReference type="NCBI Taxonomy" id="1560345"/>
    <lineage>
        <taxon>Bacteria</taxon>
        <taxon>Pseudomonadati</taxon>
        <taxon>Pseudomonadota</taxon>
        <taxon>Alphaproteobacteria</taxon>
        <taxon>Sphingomonadales</taxon>
        <taxon>Sphingomonadaceae</taxon>
        <taxon>Sphingomonas</taxon>
    </lineage>
</organism>
<keyword evidence="9" id="KW-1133">Transmembrane helix</keyword>
<dbReference type="PANTHER" id="PTHR43065">
    <property type="entry name" value="SENSOR HISTIDINE KINASE"/>
    <property type="match status" value="1"/>
</dbReference>
<keyword evidence="9" id="KW-0812">Transmembrane</keyword>
<feature type="transmembrane region" description="Helical" evidence="9">
    <location>
        <begin position="133"/>
        <end position="158"/>
    </location>
</feature>
<dbReference type="CDD" id="cd00082">
    <property type="entry name" value="HisKA"/>
    <property type="match status" value="1"/>
</dbReference>
<dbReference type="Gene3D" id="3.30.565.10">
    <property type="entry name" value="Histidine kinase-like ATPase, C-terminal domain"/>
    <property type="match status" value="1"/>
</dbReference>
<dbReference type="Gene3D" id="6.10.250.2580">
    <property type="match status" value="1"/>
</dbReference>
<evidence type="ECO:0000256" key="7">
    <source>
        <dbReference type="ARBA" id="ARBA00022840"/>
    </source>
</evidence>
<dbReference type="PROSITE" id="PS50113">
    <property type="entry name" value="PAC"/>
    <property type="match status" value="1"/>
</dbReference>
<dbReference type="PRINTS" id="PR00344">
    <property type="entry name" value="BCTRLSENSOR"/>
</dbReference>
<dbReference type="InterPro" id="IPR004358">
    <property type="entry name" value="Sig_transdc_His_kin-like_C"/>
</dbReference>
<dbReference type="InterPro" id="IPR000700">
    <property type="entry name" value="PAS-assoc_C"/>
</dbReference>
<evidence type="ECO:0000256" key="3">
    <source>
        <dbReference type="ARBA" id="ARBA00022553"/>
    </source>
</evidence>
<dbReference type="Proteomes" id="UP000094256">
    <property type="component" value="Chromosome"/>
</dbReference>
<evidence type="ECO:0000256" key="8">
    <source>
        <dbReference type="ARBA" id="ARBA00023012"/>
    </source>
</evidence>
<evidence type="ECO:0000256" key="6">
    <source>
        <dbReference type="ARBA" id="ARBA00022777"/>
    </source>
</evidence>
<evidence type="ECO:0000259" key="10">
    <source>
        <dbReference type="PROSITE" id="PS50109"/>
    </source>
</evidence>
<feature type="domain" description="PAC" evidence="12">
    <location>
        <begin position="467"/>
        <end position="519"/>
    </location>
</feature>
<evidence type="ECO:0000256" key="2">
    <source>
        <dbReference type="ARBA" id="ARBA00012438"/>
    </source>
</evidence>
<dbReference type="PROSITE" id="PS50112">
    <property type="entry name" value="PAS"/>
    <property type="match status" value="2"/>
</dbReference>
<dbReference type="SMART" id="SM00086">
    <property type="entry name" value="PAC"/>
    <property type="match status" value="2"/>
</dbReference>
<accession>A0A1B3Z653</accession>
<evidence type="ECO:0000313" key="14">
    <source>
        <dbReference type="Proteomes" id="UP000094256"/>
    </source>
</evidence>
<dbReference type="GO" id="GO:0005524">
    <property type="term" value="F:ATP binding"/>
    <property type="evidence" value="ECO:0007669"/>
    <property type="project" value="UniProtKB-KW"/>
</dbReference>
<feature type="domain" description="PAS" evidence="11">
    <location>
        <begin position="283"/>
        <end position="314"/>
    </location>
</feature>
<evidence type="ECO:0000256" key="9">
    <source>
        <dbReference type="SAM" id="Phobius"/>
    </source>
</evidence>
<keyword evidence="8" id="KW-0902">Two-component regulatory system</keyword>
<dbReference type="InterPro" id="IPR013655">
    <property type="entry name" value="PAS_fold_3"/>
</dbReference>
<dbReference type="AlphaFoldDB" id="A0A1B3Z653"/>
<keyword evidence="5" id="KW-0547">Nucleotide-binding</keyword>
<keyword evidence="9" id="KW-0472">Membrane</keyword>
<evidence type="ECO:0000313" key="13">
    <source>
        <dbReference type="EMBL" id="AOH82911.1"/>
    </source>
</evidence>
<keyword evidence="6 13" id="KW-0418">Kinase</keyword>
<dbReference type="Pfam" id="PF00512">
    <property type="entry name" value="HisKA"/>
    <property type="match status" value="1"/>
</dbReference>
<dbReference type="InterPro" id="IPR036097">
    <property type="entry name" value="HisK_dim/P_sf"/>
</dbReference>
<dbReference type="InterPro" id="IPR003594">
    <property type="entry name" value="HATPase_dom"/>
</dbReference>
<dbReference type="SUPFAM" id="SSF55874">
    <property type="entry name" value="ATPase domain of HSP90 chaperone/DNA topoisomerase II/histidine kinase"/>
    <property type="match status" value="1"/>
</dbReference>
<dbReference type="InterPro" id="IPR003661">
    <property type="entry name" value="HisK_dim/P_dom"/>
</dbReference>
<protein>
    <recommendedName>
        <fullName evidence="2">histidine kinase</fullName>
        <ecNumber evidence="2">2.7.13.3</ecNumber>
    </recommendedName>
</protein>
<evidence type="ECO:0000259" key="11">
    <source>
        <dbReference type="PROSITE" id="PS50112"/>
    </source>
</evidence>
<evidence type="ECO:0000256" key="5">
    <source>
        <dbReference type="ARBA" id="ARBA00022741"/>
    </source>
</evidence>
<dbReference type="Pfam" id="PF02518">
    <property type="entry name" value="HATPase_c"/>
    <property type="match status" value="1"/>
</dbReference>
<dbReference type="Pfam" id="PF13426">
    <property type="entry name" value="PAS_9"/>
    <property type="match status" value="1"/>
</dbReference>
<dbReference type="InterPro" id="IPR005467">
    <property type="entry name" value="His_kinase_dom"/>
</dbReference>
<evidence type="ECO:0000256" key="1">
    <source>
        <dbReference type="ARBA" id="ARBA00000085"/>
    </source>
</evidence>
<feature type="transmembrane region" description="Helical" evidence="9">
    <location>
        <begin position="105"/>
        <end position="127"/>
    </location>
</feature>
<comment type="catalytic activity">
    <reaction evidence="1">
        <text>ATP + protein L-histidine = ADP + protein N-phospho-L-histidine.</text>
        <dbReference type="EC" id="2.7.13.3"/>
    </reaction>
</comment>
<dbReference type="Pfam" id="PF08447">
    <property type="entry name" value="PAS_3"/>
    <property type="match status" value="1"/>
</dbReference>
<feature type="transmembrane region" description="Helical" evidence="9">
    <location>
        <begin position="213"/>
        <end position="229"/>
    </location>
</feature>
<name>A0A1B3Z653_9SPHN</name>
<dbReference type="GO" id="GO:0006355">
    <property type="term" value="P:regulation of DNA-templated transcription"/>
    <property type="evidence" value="ECO:0007669"/>
    <property type="project" value="InterPro"/>
</dbReference>
<dbReference type="OrthoDB" id="9789238at2"/>
<dbReference type="InterPro" id="IPR000014">
    <property type="entry name" value="PAS"/>
</dbReference>
<dbReference type="Pfam" id="PF00989">
    <property type="entry name" value="PAS"/>
    <property type="match status" value="1"/>
</dbReference>
<dbReference type="SMART" id="SM00387">
    <property type="entry name" value="HATPase_c"/>
    <property type="match status" value="1"/>
</dbReference>
<keyword evidence="3" id="KW-0597">Phosphoprotein</keyword>
<feature type="domain" description="PAS" evidence="11">
    <location>
        <begin position="520"/>
        <end position="590"/>
    </location>
</feature>
<dbReference type="InterPro" id="IPR001610">
    <property type="entry name" value="PAC"/>
</dbReference>
<dbReference type="RefSeq" id="WP_069203495.1">
    <property type="nucleotide sequence ID" value="NZ_CP014168.1"/>
</dbReference>
<keyword evidence="14" id="KW-1185">Reference proteome</keyword>
<keyword evidence="4" id="KW-0808">Transferase</keyword>
<dbReference type="SMART" id="SM00091">
    <property type="entry name" value="PAS"/>
    <property type="match status" value="3"/>
</dbReference>
<dbReference type="GO" id="GO:0000155">
    <property type="term" value="F:phosphorelay sensor kinase activity"/>
    <property type="evidence" value="ECO:0007669"/>
    <property type="project" value="InterPro"/>
</dbReference>
<dbReference type="EC" id="2.7.13.3" evidence="2"/>
<reference evidence="13 14" key="1">
    <citation type="submission" date="2016-01" db="EMBL/GenBank/DDBJ databases">
        <title>Complete genome and mega plasmid sequence of Sphingomonas panacis DCY99 elicits systemic resistance in rice to Xanthomonas oryzae.</title>
        <authorList>
            <person name="Kim Y.J."/>
            <person name="Yang D.C."/>
            <person name="Sing P."/>
        </authorList>
    </citation>
    <scope>NUCLEOTIDE SEQUENCE [LARGE SCALE GENOMIC DNA]</scope>
    <source>
        <strain evidence="13 14">DCY99</strain>
    </source>
</reference>
<dbReference type="PROSITE" id="PS50109">
    <property type="entry name" value="HIS_KIN"/>
    <property type="match status" value="1"/>
</dbReference>
<keyword evidence="7" id="KW-0067">ATP-binding</keyword>
<gene>
    <name evidence="13" type="ORF">AWL63_01880</name>
</gene>
<feature type="transmembrane region" description="Helical" evidence="9">
    <location>
        <begin position="241"/>
        <end position="262"/>
    </location>
</feature>
<sequence length="890" mass="95670">MIDTVIRHGLLNLRLLLIASIGFGIVALLGVLLSDYALSGFGAERPVRPLAALGYIALAAALLVPPRFNASIAAMFLAIPILILGSSILGIAITPPLASGGRTAYLASPYLGTLVCQGMLTVAVAFARHQGHVFSRVAAGLASVTFGISVMSGVIVLFEIGPLANNVGDFLPSLPATAQAITLSAAVLAWGGWPKWPDLPGRGQQQTKILQRAFPIILLLPAINALVELEADERGVSSDIVIEIISAGVNIAVLAALIFWAMTRLAAEHAALWETTNAMESAPIALTSVTGEILHWSRGCEELFGWTAGQVVGRDKNTVLRSRGVGSTDLTPNIGAAIEQQREVIEHRRDGTPVHILERARIVQAEGREPVLVYKMTDISARVQMEAALKESDANLLLALNAHQIGISDWDVVSGTVVVDPGMEQRLGLQPGELSSLSGWAARIVPADYSGVRATIEAAAANHAERYNFTYQMNVPNGGLRSLEGSGRLVYDAEGKLARVIGIHIDVTNRNEREAALLAEQEQLRLVLKTVPTAMVIFDERGIIRAFSASAERMFGYTAKDAVGRNVEMLAPNPSTDPTTSFISRYLAGGVSLVTNGTPVTYARHSDGSAVPIALWMGDMHVGDKRLFTGFAEDLTERLTSEARLAKMRDELLHASRLSTMGEMAAGIAHELNQPLAAATYFLGAADLILKDEANREQGRSLLRLGGEQALRAGEIIRRMRDFATMGSMEMQAVQIGTIIEDAVSLAFVGDARYEIKLVYDLDPAVDTILADRVQIGQVFVNLLRNAIEELRKCPPDTRRITISTRDQDAEMIEVTVADSGPGLDRKMLDELYMPFVSTKRDKGMGLGLSICRRVIKAHGGTFEAVNGDDGGALFRFTLSKIPVMSETTA</sequence>
<dbReference type="Gene3D" id="1.10.287.130">
    <property type="match status" value="1"/>
</dbReference>
<dbReference type="NCBIfam" id="TIGR00229">
    <property type="entry name" value="sensory_box"/>
    <property type="match status" value="2"/>
</dbReference>
<evidence type="ECO:0000259" key="12">
    <source>
        <dbReference type="PROSITE" id="PS50113"/>
    </source>
</evidence>
<feature type="domain" description="Histidine kinase" evidence="10">
    <location>
        <begin position="667"/>
        <end position="883"/>
    </location>
</feature>
<dbReference type="STRING" id="1560345.AWL63_01880"/>
<dbReference type="CDD" id="cd00130">
    <property type="entry name" value="PAS"/>
    <property type="match status" value="1"/>
</dbReference>
<feature type="transmembrane region" description="Helical" evidence="9">
    <location>
        <begin position="15"/>
        <end position="38"/>
    </location>
</feature>
<dbReference type="EMBL" id="CP014168">
    <property type="protein sequence ID" value="AOH82911.1"/>
    <property type="molecule type" value="Genomic_DNA"/>
</dbReference>
<dbReference type="Gene3D" id="3.30.450.20">
    <property type="entry name" value="PAS domain"/>
    <property type="match status" value="3"/>
</dbReference>